<gene>
    <name evidence="1" type="ORF">C1H46_004736</name>
</gene>
<sequence>MQAPKLEVDENLRVVATNGMDIGEDSGGGAGGGGLNSLNLDGDNYGGGVTTGRLIAVDFRGITIPGFHGFG</sequence>
<organism evidence="1 2">
    <name type="scientific">Malus baccata</name>
    <name type="common">Siberian crab apple</name>
    <name type="synonym">Pyrus baccata</name>
    <dbReference type="NCBI Taxonomy" id="106549"/>
    <lineage>
        <taxon>Eukaryota</taxon>
        <taxon>Viridiplantae</taxon>
        <taxon>Streptophyta</taxon>
        <taxon>Embryophyta</taxon>
        <taxon>Tracheophyta</taxon>
        <taxon>Spermatophyta</taxon>
        <taxon>Magnoliopsida</taxon>
        <taxon>eudicotyledons</taxon>
        <taxon>Gunneridae</taxon>
        <taxon>Pentapetalae</taxon>
        <taxon>rosids</taxon>
        <taxon>fabids</taxon>
        <taxon>Rosales</taxon>
        <taxon>Rosaceae</taxon>
        <taxon>Amygdaloideae</taxon>
        <taxon>Maleae</taxon>
        <taxon>Malus</taxon>
    </lineage>
</organism>
<dbReference type="EMBL" id="VIEB01000054">
    <property type="protein sequence ID" value="TQE09643.1"/>
    <property type="molecule type" value="Genomic_DNA"/>
</dbReference>
<reference evidence="1 2" key="1">
    <citation type="journal article" date="2019" name="G3 (Bethesda)">
        <title>Sequencing of a Wild Apple (Malus baccata) Genome Unravels the Differences Between Cultivated and Wild Apple Species Regarding Disease Resistance and Cold Tolerance.</title>
        <authorList>
            <person name="Chen X."/>
        </authorList>
    </citation>
    <scope>NUCLEOTIDE SEQUENCE [LARGE SCALE GENOMIC DNA]</scope>
    <source>
        <strain evidence="2">cv. Shandingzi</strain>
        <tissue evidence="1">Leaves</tissue>
    </source>
</reference>
<evidence type="ECO:0000313" key="2">
    <source>
        <dbReference type="Proteomes" id="UP000315295"/>
    </source>
</evidence>
<accession>A0A540NGA1</accession>
<evidence type="ECO:0000313" key="1">
    <source>
        <dbReference type="EMBL" id="TQE09643.1"/>
    </source>
</evidence>
<name>A0A540NGA1_MALBA</name>
<proteinExistence type="predicted"/>
<comment type="caution">
    <text evidence="1">The sequence shown here is derived from an EMBL/GenBank/DDBJ whole genome shotgun (WGS) entry which is preliminary data.</text>
</comment>
<keyword evidence="2" id="KW-1185">Reference proteome</keyword>
<dbReference type="AlphaFoldDB" id="A0A540NGA1"/>
<protein>
    <submittedName>
        <fullName evidence="1">Uncharacterized protein</fullName>
    </submittedName>
</protein>
<dbReference type="Proteomes" id="UP000315295">
    <property type="component" value="Unassembled WGS sequence"/>
</dbReference>